<dbReference type="Proteomes" id="UP000503349">
    <property type="component" value="Chromosome 3"/>
</dbReference>
<sequence>MGQGEEDICCWWHQGSAAAAATTALTSQSGPTHTAQYQDEAAAGMEVQLREKGKSRKYTGLTDTADTSMPMPSWATGDCCSLAEAVRQGQGSILHSPRLQDWLVKGHIINDIVANCQALMINTGIHLFQVNQQSLTQL</sequence>
<organism evidence="2 3">
    <name type="scientific">Channa argus</name>
    <name type="common">Northern snakehead</name>
    <name type="synonym">Ophicephalus argus</name>
    <dbReference type="NCBI Taxonomy" id="215402"/>
    <lineage>
        <taxon>Eukaryota</taxon>
        <taxon>Metazoa</taxon>
        <taxon>Chordata</taxon>
        <taxon>Craniata</taxon>
        <taxon>Vertebrata</taxon>
        <taxon>Euteleostomi</taxon>
        <taxon>Actinopterygii</taxon>
        <taxon>Neopterygii</taxon>
        <taxon>Teleostei</taxon>
        <taxon>Neoteleostei</taxon>
        <taxon>Acanthomorphata</taxon>
        <taxon>Anabantaria</taxon>
        <taxon>Anabantiformes</taxon>
        <taxon>Channoidei</taxon>
        <taxon>Channidae</taxon>
        <taxon>Channa</taxon>
    </lineage>
</organism>
<protein>
    <submittedName>
        <fullName evidence="2">Uncharacterized protein</fullName>
    </submittedName>
</protein>
<evidence type="ECO:0000313" key="2">
    <source>
        <dbReference type="EMBL" id="KAF3687410.1"/>
    </source>
</evidence>
<reference evidence="2 3" key="1">
    <citation type="submission" date="2019-02" db="EMBL/GenBank/DDBJ databases">
        <title>Opniocepnalus argus genome.</title>
        <authorList>
            <person name="Zhou C."/>
            <person name="Xiao S."/>
        </authorList>
    </citation>
    <scope>NUCLEOTIDE SEQUENCE [LARGE SCALE GENOMIC DNA]</scope>
    <source>
        <strain evidence="2">OARG1902GOOAL</strain>
        <tissue evidence="2">Muscle</tissue>
    </source>
</reference>
<dbReference type="EMBL" id="CM015714">
    <property type="protein sequence ID" value="KAF3687410.1"/>
    <property type="molecule type" value="Genomic_DNA"/>
</dbReference>
<name>A0A6G1PAT5_CHAAH</name>
<keyword evidence="3" id="KW-1185">Reference proteome</keyword>
<gene>
    <name evidence="2" type="ORF">EXN66_Car003082</name>
</gene>
<accession>A0A6G1PAT5</accession>
<proteinExistence type="predicted"/>
<dbReference type="AlphaFoldDB" id="A0A6G1PAT5"/>
<evidence type="ECO:0000313" key="3">
    <source>
        <dbReference type="Proteomes" id="UP000503349"/>
    </source>
</evidence>
<reference evidence="3" key="2">
    <citation type="submission" date="2019-02" db="EMBL/GenBank/DDBJ databases">
        <title>Opniocepnalus argus Var Kimnra genome.</title>
        <authorList>
            <person name="Zhou C."/>
            <person name="Xiao S."/>
        </authorList>
    </citation>
    <scope>NUCLEOTIDE SEQUENCE [LARGE SCALE GENOMIC DNA]</scope>
</reference>
<evidence type="ECO:0000256" key="1">
    <source>
        <dbReference type="SAM" id="MobiDB-lite"/>
    </source>
</evidence>
<feature type="region of interest" description="Disordered" evidence="1">
    <location>
        <begin position="49"/>
        <end position="70"/>
    </location>
</feature>